<dbReference type="EMBL" id="JAERRJ010000017">
    <property type="protein sequence ID" value="MBL1079591.1"/>
    <property type="molecule type" value="Genomic_DNA"/>
</dbReference>
<evidence type="ECO:0000313" key="2">
    <source>
        <dbReference type="Proteomes" id="UP000602198"/>
    </source>
</evidence>
<dbReference type="Gene3D" id="3.40.1760.10">
    <property type="entry name" value="YfbM-like super family"/>
    <property type="match status" value="1"/>
</dbReference>
<reference evidence="1 2" key="1">
    <citation type="submission" date="2021-01" db="EMBL/GenBank/DDBJ databases">
        <title>WGS of actinomycetes isolated from Thailand.</title>
        <authorList>
            <person name="Thawai C."/>
        </authorList>
    </citation>
    <scope>NUCLEOTIDE SEQUENCE [LARGE SCALE GENOMIC DNA]</scope>
    <source>
        <strain evidence="1 2">LPG 2</strain>
    </source>
</reference>
<protein>
    <submittedName>
        <fullName evidence="1">DUF1877 family protein</fullName>
    </submittedName>
</protein>
<keyword evidence="2" id="KW-1185">Reference proteome</keyword>
<organism evidence="1 2">
    <name type="scientific">Nocardia acididurans</name>
    <dbReference type="NCBI Taxonomy" id="2802282"/>
    <lineage>
        <taxon>Bacteria</taxon>
        <taxon>Bacillati</taxon>
        <taxon>Actinomycetota</taxon>
        <taxon>Actinomycetes</taxon>
        <taxon>Mycobacteriales</taxon>
        <taxon>Nocardiaceae</taxon>
        <taxon>Nocardia</taxon>
    </lineage>
</organism>
<gene>
    <name evidence="1" type="ORF">JK358_34825</name>
</gene>
<proteinExistence type="predicted"/>
<dbReference type="RefSeq" id="WP_201956462.1">
    <property type="nucleotide sequence ID" value="NZ_JAERRJ010000017.1"/>
</dbReference>
<dbReference type="InterPro" id="IPR035944">
    <property type="entry name" value="YfbM-like_sf"/>
</dbReference>
<comment type="caution">
    <text evidence="1">The sequence shown here is derived from an EMBL/GenBank/DDBJ whole genome shotgun (WGS) entry which is preliminary data.</text>
</comment>
<name>A0ABS1MG03_9NOCA</name>
<dbReference type="Pfam" id="PF08974">
    <property type="entry name" value="DUF1877"/>
    <property type="match status" value="1"/>
</dbReference>
<dbReference type="InterPro" id="IPR015068">
    <property type="entry name" value="DUF1877"/>
</dbReference>
<evidence type="ECO:0000313" key="1">
    <source>
        <dbReference type="EMBL" id="MBL1079591.1"/>
    </source>
</evidence>
<sequence>MAIDASYQALPYEPLIERAMRDPSTAEALQFFDTMATADIASTPYHDDPLWLELAPIARQLASERPGLLERAFVTRSWDAVYWMLAPNRRAGADRNPDGLAEIAVFGAEQYPCKAVATQGIPYRLVRPDTAAAVAAYIEGMRADAPALFDLQAMEAAQVYKVPRDRDYVVNLLDDYARLYRQAAEMEEWVLVTRD</sequence>
<dbReference type="Proteomes" id="UP000602198">
    <property type="component" value="Unassembled WGS sequence"/>
</dbReference>
<accession>A0ABS1MG03</accession>